<evidence type="ECO:0000313" key="2">
    <source>
        <dbReference type="EMBL" id="KAL3858329.1"/>
    </source>
</evidence>
<feature type="compositionally biased region" description="Basic and acidic residues" evidence="1">
    <location>
        <begin position="28"/>
        <end position="39"/>
    </location>
</feature>
<evidence type="ECO:0000313" key="3">
    <source>
        <dbReference type="Proteomes" id="UP001634394"/>
    </source>
</evidence>
<feature type="region of interest" description="Disordered" evidence="1">
    <location>
        <begin position="1"/>
        <end position="39"/>
    </location>
</feature>
<sequence length="207" mass="24079">MEELLQNLLKTEKERRQDKTAKGSEGTEQGHTDDDGTDIKTQKLAGGVVKTEVSVNKELKQEIIQDCINKYELMLVKNEDRPGGSCYLHKMNDRIYQKDCQGIKTEGKIKIDYKIGNEIKNRTLLSSIKGIEGCMGQPVIEMIETSVKKRDFDEYEKRLAERRRCTDCIWYLVNCYPVCVETSGWWWEKHCVREVWECEYTCQTSCS</sequence>
<dbReference type="Proteomes" id="UP001634394">
    <property type="component" value="Unassembled WGS sequence"/>
</dbReference>
<proteinExistence type="predicted"/>
<gene>
    <name evidence="2" type="ORF">ACJMK2_012923</name>
</gene>
<dbReference type="AlphaFoldDB" id="A0ABD3V9S7"/>
<accession>A0ABD3V9S7</accession>
<keyword evidence="3" id="KW-1185">Reference proteome</keyword>
<organism evidence="2 3">
    <name type="scientific">Sinanodonta woodiana</name>
    <name type="common">Chinese pond mussel</name>
    <name type="synonym">Anodonta woodiana</name>
    <dbReference type="NCBI Taxonomy" id="1069815"/>
    <lineage>
        <taxon>Eukaryota</taxon>
        <taxon>Metazoa</taxon>
        <taxon>Spiralia</taxon>
        <taxon>Lophotrochozoa</taxon>
        <taxon>Mollusca</taxon>
        <taxon>Bivalvia</taxon>
        <taxon>Autobranchia</taxon>
        <taxon>Heteroconchia</taxon>
        <taxon>Palaeoheterodonta</taxon>
        <taxon>Unionida</taxon>
        <taxon>Unionoidea</taxon>
        <taxon>Unionidae</taxon>
        <taxon>Unioninae</taxon>
        <taxon>Sinanodonta</taxon>
    </lineage>
</organism>
<protein>
    <submittedName>
        <fullName evidence="2">Uncharacterized protein</fullName>
    </submittedName>
</protein>
<feature type="compositionally biased region" description="Basic and acidic residues" evidence="1">
    <location>
        <begin position="10"/>
        <end position="22"/>
    </location>
</feature>
<comment type="caution">
    <text evidence="2">The sequence shown here is derived from an EMBL/GenBank/DDBJ whole genome shotgun (WGS) entry which is preliminary data.</text>
</comment>
<dbReference type="EMBL" id="JBJQND010000013">
    <property type="protein sequence ID" value="KAL3858329.1"/>
    <property type="molecule type" value="Genomic_DNA"/>
</dbReference>
<evidence type="ECO:0000256" key="1">
    <source>
        <dbReference type="SAM" id="MobiDB-lite"/>
    </source>
</evidence>
<name>A0ABD3V9S7_SINWO</name>
<reference evidence="2 3" key="1">
    <citation type="submission" date="2024-11" db="EMBL/GenBank/DDBJ databases">
        <title>Chromosome-level genome assembly of the freshwater bivalve Anodonta woodiana.</title>
        <authorList>
            <person name="Chen X."/>
        </authorList>
    </citation>
    <scope>NUCLEOTIDE SEQUENCE [LARGE SCALE GENOMIC DNA]</scope>
    <source>
        <strain evidence="2">MN2024</strain>
        <tissue evidence="2">Gills</tissue>
    </source>
</reference>